<dbReference type="Proteomes" id="UP000193827">
    <property type="component" value="Unassembled WGS sequence"/>
</dbReference>
<evidence type="ECO:0000313" key="7">
    <source>
        <dbReference type="Proteomes" id="UP000193827"/>
    </source>
</evidence>
<dbReference type="AlphaFoldDB" id="A0A1Y5S2H7"/>
<dbReference type="InterPro" id="IPR023271">
    <property type="entry name" value="Aquaporin-like"/>
</dbReference>
<dbReference type="Gene3D" id="1.20.1080.10">
    <property type="entry name" value="Glycerol uptake facilitator protein"/>
    <property type="match status" value="1"/>
</dbReference>
<evidence type="ECO:0000256" key="4">
    <source>
        <dbReference type="ARBA" id="ARBA00023136"/>
    </source>
</evidence>
<keyword evidence="4 5" id="KW-0472">Membrane</keyword>
<keyword evidence="3 5" id="KW-1133">Transmembrane helix</keyword>
<evidence type="ECO:0000313" key="6">
    <source>
        <dbReference type="EMBL" id="SLN29779.1"/>
    </source>
</evidence>
<sequence>MNKMLAEFIGNFTLVLIGYGSAVIAGADISLAGISFVFGLALIGMAYGIGRSRGVTSTLLSHWVQSPPDAWRWQKLSDALLHK</sequence>
<keyword evidence="7" id="KW-1185">Reference proteome</keyword>
<proteinExistence type="predicted"/>
<feature type="transmembrane region" description="Helical" evidence="5">
    <location>
        <begin position="5"/>
        <end position="25"/>
    </location>
</feature>
<keyword evidence="2 5" id="KW-0812">Transmembrane</keyword>
<accession>A0A1Y5S2H7</accession>
<dbReference type="GO" id="GO:0016020">
    <property type="term" value="C:membrane"/>
    <property type="evidence" value="ECO:0007669"/>
    <property type="project" value="UniProtKB-SubCell"/>
</dbReference>
<organism evidence="6 7">
    <name type="scientific">Roseovarius litorisediminis</name>
    <dbReference type="NCBI Taxonomy" id="1312363"/>
    <lineage>
        <taxon>Bacteria</taxon>
        <taxon>Pseudomonadati</taxon>
        <taxon>Pseudomonadota</taxon>
        <taxon>Alphaproteobacteria</taxon>
        <taxon>Rhodobacterales</taxon>
        <taxon>Roseobacteraceae</taxon>
        <taxon>Roseovarius</taxon>
    </lineage>
</organism>
<dbReference type="RefSeq" id="WP_235862255.1">
    <property type="nucleotide sequence ID" value="NZ_FWFL01000003.1"/>
</dbReference>
<evidence type="ECO:0000256" key="1">
    <source>
        <dbReference type="ARBA" id="ARBA00004141"/>
    </source>
</evidence>
<protein>
    <submittedName>
        <fullName evidence="6">Aquaporin Z</fullName>
    </submittedName>
</protein>
<reference evidence="6 7" key="1">
    <citation type="submission" date="2017-03" db="EMBL/GenBank/DDBJ databases">
        <authorList>
            <person name="Afonso C.L."/>
            <person name="Miller P.J."/>
            <person name="Scott M.A."/>
            <person name="Spackman E."/>
            <person name="Goraichik I."/>
            <person name="Dimitrov K.M."/>
            <person name="Suarez D.L."/>
            <person name="Swayne D.E."/>
        </authorList>
    </citation>
    <scope>NUCLEOTIDE SEQUENCE [LARGE SCALE GENOMIC DNA]</scope>
    <source>
        <strain evidence="6 7">CECT 8287</strain>
    </source>
</reference>
<evidence type="ECO:0000256" key="2">
    <source>
        <dbReference type="ARBA" id="ARBA00022692"/>
    </source>
</evidence>
<feature type="transmembrane region" description="Helical" evidence="5">
    <location>
        <begin position="31"/>
        <end position="50"/>
    </location>
</feature>
<name>A0A1Y5S2H7_9RHOB</name>
<comment type="subcellular location">
    <subcellularLocation>
        <location evidence="1">Membrane</location>
        <topology evidence="1">Multi-pass membrane protein</topology>
    </subcellularLocation>
</comment>
<evidence type="ECO:0000256" key="3">
    <source>
        <dbReference type="ARBA" id="ARBA00022989"/>
    </source>
</evidence>
<dbReference type="SUPFAM" id="SSF81338">
    <property type="entry name" value="Aquaporin-like"/>
    <property type="match status" value="1"/>
</dbReference>
<dbReference type="EMBL" id="FWFL01000003">
    <property type="protein sequence ID" value="SLN29779.1"/>
    <property type="molecule type" value="Genomic_DNA"/>
</dbReference>
<evidence type="ECO:0000256" key="5">
    <source>
        <dbReference type="SAM" id="Phobius"/>
    </source>
</evidence>
<gene>
    <name evidence="6" type="ORF">PEL8287_01367</name>
</gene>